<evidence type="ECO:0000256" key="8">
    <source>
        <dbReference type="SAM" id="Phobius"/>
    </source>
</evidence>
<evidence type="ECO:0000256" key="5">
    <source>
        <dbReference type="ARBA" id="ARBA00023136"/>
    </source>
</evidence>
<evidence type="ECO:0000256" key="7">
    <source>
        <dbReference type="ARBA" id="ARBA00033262"/>
    </source>
</evidence>
<accession>A0A401Q0W7</accession>
<dbReference type="PROSITE" id="PS50049">
    <property type="entry name" value="THD_2"/>
    <property type="match status" value="1"/>
</dbReference>
<keyword evidence="4" id="KW-0202">Cytokine</keyword>
<dbReference type="GO" id="GO:0006955">
    <property type="term" value="P:immune response"/>
    <property type="evidence" value="ECO:0007669"/>
    <property type="project" value="InterPro"/>
</dbReference>
<dbReference type="InterPro" id="IPR008983">
    <property type="entry name" value="Tumour_necrosis_fac-like_dom"/>
</dbReference>
<dbReference type="PANTHER" id="PTHR11471:SF24">
    <property type="entry name" value="TUMOR NECROSIS FACTOR LIGAND SUPERFAMILY MEMBER 15"/>
    <property type="match status" value="1"/>
</dbReference>
<dbReference type="GO" id="GO:0005164">
    <property type="term" value="F:tumor necrosis factor receptor binding"/>
    <property type="evidence" value="ECO:0007669"/>
    <property type="project" value="InterPro"/>
</dbReference>
<dbReference type="OMA" id="EACVFQT"/>
<evidence type="ECO:0000256" key="4">
    <source>
        <dbReference type="ARBA" id="ARBA00022514"/>
    </source>
</evidence>
<reference evidence="10 11" key="1">
    <citation type="journal article" date="2018" name="Nat. Ecol. Evol.">
        <title>Shark genomes provide insights into elasmobranch evolution and the origin of vertebrates.</title>
        <authorList>
            <person name="Hara Y"/>
            <person name="Yamaguchi K"/>
            <person name="Onimaru K"/>
            <person name="Kadota M"/>
            <person name="Koyanagi M"/>
            <person name="Keeley SD"/>
            <person name="Tatsumi K"/>
            <person name="Tanaka K"/>
            <person name="Motone F"/>
            <person name="Kageyama Y"/>
            <person name="Nozu R"/>
            <person name="Adachi N"/>
            <person name="Nishimura O"/>
            <person name="Nakagawa R"/>
            <person name="Tanegashima C"/>
            <person name="Kiyatake I"/>
            <person name="Matsumoto R"/>
            <person name="Murakumo K"/>
            <person name="Nishida K"/>
            <person name="Terakita A"/>
            <person name="Kuratani S"/>
            <person name="Sato K"/>
            <person name="Hyodo S Kuraku.S."/>
        </authorList>
    </citation>
    <scope>NUCLEOTIDE SEQUENCE [LARGE SCALE GENOMIC DNA]</scope>
</reference>
<dbReference type="GO" id="GO:0005125">
    <property type="term" value="F:cytokine activity"/>
    <property type="evidence" value="ECO:0007669"/>
    <property type="project" value="UniProtKB-KW"/>
</dbReference>
<evidence type="ECO:0000256" key="1">
    <source>
        <dbReference type="ARBA" id="ARBA00004370"/>
    </source>
</evidence>
<evidence type="ECO:0000313" key="11">
    <source>
        <dbReference type="Proteomes" id="UP000288216"/>
    </source>
</evidence>
<dbReference type="Gene3D" id="2.60.120.40">
    <property type="match status" value="1"/>
</dbReference>
<keyword evidence="8" id="KW-0812">Transmembrane</keyword>
<dbReference type="Proteomes" id="UP000288216">
    <property type="component" value="Unassembled WGS sequence"/>
</dbReference>
<dbReference type="SUPFAM" id="SSF49842">
    <property type="entry name" value="TNF-like"/>
    <property type="match status" value="1"/>
</dbReference>
<dbReference type="PRINTS" id="PR01234">
    <property type="entry name" value="TNECROSISFCT"/>
</dbReference>
<dbReference type="Pfam" id="PF00229">
    <property type="entry name" value="TNF"/>
    <property type="match status" value="1"/>
</dbReference>
<dbReference type="InterPro" id="IPR006052">
    <property type="entry name" value="TNF_dom"/>
</dbReference>
<sequence length="212" mass="23855">MGQAGRPRGAPGRRTRLLLAGCVSCCFLLAGLSVYLLLQHVPAQKSETQIGPEMIRLPVDTAEKPRAHLTAKVTSSDKKDGEYFALQWEHKNGLAFTKGELNYQDRALTIPRKGDYFVYSQVSFRGYASDMNENNSLIIHMITKLTPRYPKPMQLLSSTRSINGEKSLWRMAIYLGAVFHLEQGDRIIVNVSSVKQVDFTNDHKTYFGAFLL</sequence>
<keyword evidence="8" id="KW-1133">Transmembrane helix</keyword>
<dbReference type="OrthoDB" id="9936525at2759"/>
<protein>
    <recommendedName>
        <fullName evidence="3">Lymphotoxin-beta</fullName>
    </recommendedName>
    <alternativeName>
        <fullName evidence="6">Tumor necrosis factor C</fullName>
    </alternativeName>
    <alternativeName>
        <fullName evidence="7">Tumor necrosis factor ligand superfamily member 3</fullName>
    </alternativeName>
</protein>
<organism evidence="10 11">
    <name type="scientific">Scyliorhinus torazame</name>
    <name type="common">Cloudy catshark</name>
    <name type="synonym">Catulus torazame</name>
    <dbReference type="NCBI Taxonomy" id="75743"/>
    <lineage>
        <taxon>Eukaryota</taxon>
        <taxon>Metazoa</taxon>
        <taxon>Chordata</taxon>
        <taxon>Craniata</taxon>
        <taxon>Vertebrata</taxon>
        <taxon>Chondrichthyes</taxon>
        <taxon>Elasmobranchii</taxon>
        <taxon>Galeomorphii</taxon>
        <taxon>Galeoidea</taxon>
        <taxon>Carcharhiniformes</taxon>
        <taxon>Scyliorhinidae</taxon>
        <taxon>Scyliorhinus</taxon>
    </lineage>
</organism>
<dbReference type="SMART" id="SM00207">
    <property type="entry name" value="TNF"/>
    <property type="match status" value="1"/>
</dbReference>
<evidence type="ECO:0000259" key="9">
    <source>
        <dbReference type="PROSITE" id="PS50049"/>
    </source>
</evidence>
<evidence type="ECO:0000313" key="10">
    <source>
        <dbReference type="EMBL" id="GCB79006.1"/>
    </source>
</evidence>
<dbReference type="GO" id="GO:0005615">
    <property type="term" value="C:extracellular space"/>
    <property type="evidence" value="ECO:0007669"/>
    <property type="project" value="UniProtKB-KW"/>
</dbReference>
<dbReference type="CDD" id="cd00184">
    <property type="entry name" value="TNF"/>
    <property type="match status" value="1"/>
</dbReference>
<dbReference type="InterPro" id="IPR006053">
    <property type="entry name" value="TNF"/>
</dbReference>
<proteinExistence type="inferred from homology"/>
<dbReference type="EMBL" id="BFAA01011900">
    <property type="protein sequence ID" value="GCB79006.1"/>
    <property type="molecule type" value="Genomic_DNA"/>
</dbReference>
<feature type="transmembrane region" description="Helical" evidence="8">
    <location>
        <begin position="17"/>
        <end position="38"/>
    </location>
</feature>
<feature type="domain" description="THD" evidence="9">
    <location>
        <begin position="65"/>
        <end position="212"/>
    </location>
</feature>
<dbReference type="GO" id="GO:0016020">
    <property type="term" value="C:membrane"/>
    <property type="evidence" value="ECO:0007669"/>
    <property type="project" value="UniProtKB-SubCell"/>
</dbReference>
<dbReference type="STRING" id="75743.A0A401Q0W7"/>
<gene>
    <name evidence="10" type="ORF">scyTo_0017820</name>
</gene>
<comment type="subcellular location">
    <subcellularLocation>
        <location evidence="1">Membrane</location>
    </subcellularLocation>
</comment>
<evidence type="ECO:0000256" key="2">
    <source>
        <dbReference type="ARBA" id="ARBA00008670"/>
    </source>
</evidence>
<dbReference type="AlphaFoldDB" id="A0A401Q0W7"/>
<dbReference type="InterPro" id="IPR002961">
    <property type="entry name" value="TNF_C"/>
</dbReference>
<evidence type="ECO:0000256" key="3">
    <source>
        <dbReference type="ARBA" id="ARBA00017745"/>
    </source>
</evidence>
<keyword evidence="5 8" id="KW-0472">Membrane</keyword>
<comment type="caution">
    <text evidence="10">The sequence shown here is derived from an EMBL/GenBank/DDBJ whole genome shotgun (WGS) entry which is preliminary data.</text>
</comment>
<name>A0A401Q0W7_SCYTO</name>
<evidence type="ECO:0000256" key="6">
    <source>
        <dbReference type="ARBA" id="ARBA00030168"/>
    </source>
</evidence>
<dbReference type="PANTHER" id="PTHR11471">
    <property type="entry name" value="TUMOR NECROSIS FACTOR FAMILY MEMBER"/>
    <property type="match status" value="1"/>
</dbReference>
<keyword evidence="11" id="KW-1185">Reference proteome</keyword>
<comment type="similarity">
    <text evidence="2">Belongs to the tumor necrosis factor family.</text>
</comment>
<dbReference type="PRINTS" id="PR01237">
    <property type="entry name" value="TNFC"/>
</dbReference>